<dbReference type="GeneID" id="89922952"/>
<keyword evidence="5" id="KW-0539">Nucleus</keyword>
<evidence type="ECO:0000313" key="7">
    <source>
        <dbReference type="Proteomes" id="UP001337655"/>
    </source>
</evidence>
<dbReference type="EMBL" id="JAVRRT010000002">
    <property type="protein sequence ID" value="KAK5174524.1"/>
    <property type="molecule type" value="Genomic_DNA"/>
</dbReference>
<dbReference type="GO" id="GO:0006357">
    <property type="term" value="P:regulation of transcription by RNA polymerase II"/>
    <property type="evidence" value="ECO:0007669"/>
    <property type="project" value="InterPro"/>
</dbReference>
<dbReference type="Proteomes" id="UP001337655">
    <property type="component" value="Unassembled WGS sequence"/>
</dbReference>
<keyword evidence="7" id="KW-1185">Reference proteome</keyword>
<dbReference type="InterPro" id="IPR009332">
    <property type="entry name" value="Med22"/>
</dbReference>
<comment type="caution">
    <text evidence="6">The sequence shown here is derived from an EMBL/GenBank/DDBJ whole genome shotgun (WGS) entry which is preliminary data.</text>
</comment>
<evidence type="ECO:0000256" key="4">
    <source>
        <dbReference type="ARBA" id="ARBA00023163"/>
    </source>
</evidence>
<evidence type="ECO:0000313" key="6">
    <source>
        <dbReference type="EMBL" id="KAK5174524.1"/>
    </source>
</evidence>
<evidence type="ECO:0000256" key="1">
    <source>
        <dbReference type="ARBA" id="ARBA00004123"/>
    </source>
</evidence>
<keyword evidence="3" id="KW-0805">Transcription regulation</keyword>
<proteinExistence type="inferred from homology"/>
<dbReference type="PANTHER" id="PTHR12434">
    <property type="entry name" value="MEDIATOR OF RNA POLYMERASE II TRANSCRIPTION SUBUNIT 22"/>
    <property type="match status" value="1"/>
</dbReference>
<dbReference type="GO" id="GO:0003712">
    <property type="term" value="F:transcription coregulator activity"/>
    <property type="evidence" value="ECO:0007669"/>
    <property type="project" value="InterPro"/>
</dbReference>
<dbReference type="RefSeq" id="XP_064663193.1">
    <property type="nucleotide sequence ID" value="XM_064798866.1"/>
</dbReference>
<name>A0AAV9PLZ6_9PEZI</name>
<gene>
    <name evidence="6" type="ORF">LTR77_001604</name>
</gene>
<sequence length="137" mass="15463">MDASLRHTPGLIETDERTARIEKLRDELIKHYEALVTRAGIEHTDRNTTAITQYRMQVETAAIVRAAEDLQVLIRQMQEMWLFGQLDTLGGREAQKGADEKAREVAELLKEVVGRQEEGRGEGSDRMVNWGAAMVDA</sequence>
<comment type="subcellular location">
    <subcellularLocation>
        <location evidence="1">Nucleus</location>
    </subcellularLocation>
</comment>
<dbReference type="AlphaFoldDB" id="A0AAV9PLZ6"/>
<accession>A0AAV9PLZ6</accession>
<protein>
    <submittedName>
        <fullName evidence="6">Uncharacterized protein</fullName>
    </submittedName>
</protein>
<reference evidence="6 7" key="1">
    <citation type="submission" date="2023-08" db="EMBL/GenBank/DDBJ databases">
        <title>Black Yeasts Isolated from many extreme environments.</title>
        <authorList>
            <person name="Coleine C."/>
            <person name="Stajich J.E."/>
            <person name="Selbmann L."/>
        </authorList>
    </citation>
    <scope>NUCLEOTIDE SEQUENCE [LARGE SCALE GENOMIC DNA]</scope>
    <source>
        <strain evidence="6 7">CCFEE 5935</strain>
    </source>
</reference>
<dbReference type="Pfam" id="PF06179">
    <property type="entry name" value="Med22"/>
    <property type="match status" value="1"/>
</dbReference>
<comment type="similarity">
    <text evidence="2">Belongs to the Mediator complex subunit 22 family.</text>
</comment>
<evidence type="ECO:0000256" key="3">
    <source>
        <dbReference type="ARBA" id="ARBA00023015"/>
    </source>
</evidence>
<dbReference type="PANTHER" id="PTHR12434:SF6">
    <property type="entry name" value="MEDIATOR OF RNA POLYMERASE II TRANSCRIPTION SUBUNIT 22"/>
    <property type="match status" value="1"/>
</dbReference>
<evidence type="ECO:0000256" key="5">
    <source>
        <dbReference type="ARBA" id="ARBA00023242"/>
    </source>
</evidence>
<dbReference type="GO" id="GO:0016592">
    <property type="term" value="C:mediator complex"/>
    <property type="evidence" value="ECO:0007669"/>
    <property type="project" value="InterPro"/>
</dbReference>
<evidence type="ECO:0000256" key="2">
    <source>
        <dbReference type="ARBA" id="ARBA00005942"/>
    </source>
</evidence>
<dbReference type="Gene3D" id="6.10.280.160">
    <property type="entry name" value="Mediator of RNA polymerase II transcription subunit 22"/>
    <property type="match status" value="1"/>
</dbReference>
<keyword evidence="4" id="KW-0804">Transcription</keyword>
<organism evidence="6 7">
    <name type="scientific">Saxophila tyrrhenica</name>
    <dbReference type="NCBI Taxonomy" id="1690608"/>
    <lineage>
        <taxon>Eukaryota</taxon>
        <taxon>Fungi</taxon>
        <taxon>Dikarya</taxon>
        <taxon>Ascomycota</taxon>
        <taxon>Pezizomycotina</taxon>
        <taxon>Dothideomycetes</taxon>
        <taxon>Dothideomycetidae</taxon>
        <taxon>Mycosphaerellales</taxon>
        <taxon>Extremaceae</taxon>
        <taxon>Saxophila</taxon>
    </lineage>
</organism>